<keyword evidence="1" id="KW-0812">Transmembrane</keyword>
<dbReference type="Proteomes" id="UP000281553">
    <property type="component" value="Unassembled WGS sequence"/>
</dbReference>
<name>A0A3P7M0N3_DIBLA</name>
<gene>
    <name evidence="2" type="ORF">DILT_LOCUS12724</name>
</gene>
<keyword evidence="1" id="KW-0472">Membrane</keyword>
<evidence type="ECO:0000313" key="2">
    <source>
        <dbReference type="EMBL" id="VDN16893.1"/>
    </source>
</evidence>
<feature type="transmembrane region" description="Helical" evidence="1">
    <location>
        <begin position="6"/>
        <end position="25"/>
    </location>
</feature>
<evidence type="ECO:0000313" key="3">
    <source>
        <dbReference type="Proteomes" id="UP000281553"/>
    </source>
</evidence>
<keyword evidence="1" id="KW-1133">Transmembrane helix</keyword>
<feature type="transmembrane region" description="Helical" evidence="1">
    <location>
        <begin position="62"/>
        <end position="84"/>
    </location>
</feature>
<sequence length="103" mass="10908">MERSLVAIAMDMTVFFLLVAFAALADGGAMTIFAVVALVFTTVSVFRAAAGEVYTTAELHMTLVLALALGATLLKLFAVALLSVSALSTIEMWRFVDQSTEAT</sequence>
<dbReference type="EMBL" id="UYRU01067496">
    <property type="protein sequence ID" value="VDN16893.1"/>
    <property type="molecule type" value="Genomic_DNA"/>
</dbReference>
<reference evidence="2 3" key="1">
    <citation type="submission" date="2018-11" db="EMBL/GenBank/DDBJ databases">
        <authorList>
            <consortium name="Pathogen Informatics"/>
        </authorList>
    </citation>
    <scope>NUCLEOTIDE SEQUENCE [LARGE SCALE GENOMIC DNA]</scope>
</reference>
<keyword evidence="3" id="KW-1185">Reference proteome</keyword>
<proteinExistence type="predicted"/>
<accession>A0A3P7M0N3</accession>
<feature type="transmembrane region" description="Helical" evidence="1">
    <location>
        <begin position="32"/>
        <end position="50"/>
    </location>
</feature>
<evidence type="ECO:0000256" key="1">
    <source>
        <dbReference type="SAM" id="Phobius"/>
    </source>
</evidence>
<dbReference type="AlphaFoldDB" id="A0A3P7M0N3"/>
<protein>
    <submittedName>
        <fullName evidence="2">Uncharacterized protein</fullName>
    </submittedName>
</protein>
<organism evidence="2 3">
    <name type="scientific">Dibothriocephalus latus</name>
    <name type="common">Fish tapeworm</name>
    <name type="synonym">Diphyllobothrium latum</name>
    <dbReference type="NCBI Taxonomy" id="60516"/>
    <lineage>
        <taxon>Eukaryota</taxon>
        <taxon>Metazoa</taxon>
        <taxon>Spiralia</taxon>
        <taxon>Lophotrochozoa</taxon>
        <taxon>Platyhelminthes</taxon>
        <taxon>Cestoda</taxon>
        <taxon>Eucestoda</taxon>
        <taxon>Diphyllobothriidea</taxon>
        <taxon>Diphyllobothriidae</taxon>
        <taxon>Dibothriocephalus</taxon>
    </lineage>
</organism>